<comment type="caution">
    <text evidence="2">The sequence shown here is derived from an EMBL/GenBank/DDBJ whole genome shotgun (WGS) entry which is preliminary data.</text>
</comment>
<dbReference type="RefSeq" id="WP_220250341.1">
    <property type="nucleotide sequence ID" value="NZ_JAICCF010000002.1"/>
</dbReference>
<protein>
    <recommendedName>
        <fullName evidence="4">WWE domain-containing protein</fullName>
    </recommendedName>
</protein>
<feature type="chain" id="PRO_5045679116" description="WWE domain-containing protein" evidence="1">
    <location>
        <begin position="22"/>
        <end position="136"/>
    </location>
</feature>
<gene>
    <name evidence="2" type="ORF">K1Y79_12390</name>
</gene>
<keyword evidence="3" id="KW-1185">Reference proteome</keyword>
<reference evidence="2 3" key="1">
    <citation type="submission" date="2021-08" db="EMBL/GenBank/DDBJ databases">
        <title>The genome sequence of Chitinophaga sp. B61.</title>
        <authorList>
            <person name="Zhang X."/>
        </authorList>
    </citation>
    <scope>NUCLEOTIDE SEQUENCE [LARGE SCALE GENOMIC DNA]</scope>
    <source>
        <strain evidence="2 3">B61</strain>
    </source>
</reference>
<evidence type="ECO:0008006" key="4">
    <source>
        <dbReference type="Google" id="ProtNLM"/>
    </source>
</evidence>
<name>A0ABS7GBS7_9BACT</name>
<feature type="signal peptide" evidence="1">
    <location>
        <begin position="1"/>
        <end position="21"/>
    </location>
</feature>
<evidence type="ECO:0000313" key="2">
    <source>
        <dbReference type="EMBL" id="MBW8685132.1"/>
    </source>
</evidence>
<accession>A0ABS7GBS7</accession>
<organism evidence="2 3">
    <name type="scientific">Chitinophaga rhizophila</name>
    <dbReference type="NCBI Taxonomy" id="2866212"/>
    <lineage>
        <taxon>Bacteria</taxon>
        <taxon>Pseudomonadati</taxon>
        <taxon>Bacteroidota</taxon>
        <taxon>Chitinophagia</taxon>
        <taxon>Chitinophagales</taxon>
        <taxon>Chitinophagaceae</taxon>
        <taxon>Chitinophaga</taxon>
    </lineage>
</organism>
<proteinExistence type="predicted"/>
<dbReference type="EMBL" id="JAICCF010000002">
    <property type="protein sequence ID" value="MBW8685132.1"/>
    <property type="molecule type" value="Genomic_DNA"/>
</dbReference>
<evidence type="ECO:0000313" key="3">
    <source>
        <dbReference type="Proteomes" id="UP000812961"/>
    </source>
</evidence>
<dbReference type="Proteomes" id="UP000812961">
    <property type="component" value="Unassembled WGS sequence"/>
</dbReference>
<keyword evidence="1" id="KW-0732">Signal</keyword>
<sequence length="136" mass="15915">MKRLLLLMTCACFSIVTITKADNGIVTPEHHSVVTDDWAKAKNGVWEGMKDNKTYWYKIDKSAKLWWSTDGKKWAAVEDGMWADKDGKWLKIGDGKLWWSADQGANWAEVPEWKWEGPKGEWYKFDQDWTLWVSKK</sequence>
<evidence type="ECO:0000256" key="1">
    <source>
        <dbReference type="SAM" id="SignalP"/>
    </source>
</evidence>